<keyword evidence="3" id="KW-1185">Reference proteome</keyword>
<dbReference type="OrthoDB" id="5095713at2759"/>
<reference evidence="2" key="1">
    <citation type="journal article" date="2017" name="Mycologia">
        <title>Fusarium algeriense, sp. nov., a novel toxigenic crown rot pathogen of durum wheat from Algeria is nested in the Fusarium burgessii species complex.</title>
        <authorList>
            <person name="Laraba I."/>
            <person name="Keddad A."/>
            <person name="Boureghda H."/>
            <person name="Abdallah N."/>
            <person name="Vaughan M.M."/>
            <person name="Proctor R.H."/>
            <person name="Busman M."/>
            <person name="O'Donnell K."/>
        </authorList>
    </citation>
    <scope>NUCLEOTIDE SEQUENCE</scope>
    <source>
        <strain evidence="2">NRRL 25174</strain>
    </source>
</reference>
<dbReference type="Proteomes" id="UP000730481">
    <property type="component" value="Unassembled WGS sequence"/>
</dbReference>
<dbReference type="AlphaFoldDB" id="A0A9P5AN74"/>
<protein>
    <submittedName>
        <fullName evidence="2">Uncharacterized protein</fullName>
    </submittedName>
</protein>
<evidence type="ECO:0000313" key="2">
    <source>
        <dbReference type="EMBL" id="KAF4341671.1"/>
    </source>
</evidence>
<organism evidence="2 3">
    <name type="scientific">Fusarium beomiforme</name>
    <dbReference type="NCBI Taxonomy" id="44412"/>
    <lineage>
        <taxon>Eukaryota</taxon>
        <taxon>Fungi</taxon>
        <taxon>Dikarya</taxon>
        <taxon>Ascomycota</taxon>
        <taxon>Pezizomycotina</taxon>
        <taxon>Sordariomycetes</taxon>
        <taxon>Hypocreomycetidae</taxon>
        <taxon>Hypocreales</taxon>
        <taxon>Nectriaceae</taxon>
        <taxon>Fusarium</taxon>
        <taxon>Fusarium burgessii species complex</taxon>
    </lineage>
</organism>
<gene>
    <name evidence="2" type="ORF">FBEOM_4409</name>
</gene>
<sequence>MNAPQRLIIPGGSGEGLSSNSSSVSGSSTYSLLNLLPSGADLRRAFRDLNSRLKHQSQELSPQDRSKWQRNREQLARLIWNHTARPSQIRQDTSYEARDIGGRKVIVIGCQTKAVRDEVRDIIEDSGALYFVRSKLGFDEIRVDMNFKGHLAKTNPESVGISGSSNYEKSPILGMSMDVTTGGETGYTSTTLGGVILVDGKPYALASGCPFSKKHSEPSLIAELVVYSYSDSKNSWDLDKEERVRGRNQCTNTRNAKDWALVALPDDIIPPNSIVSLDRLEDWPWHEPSTSLDSFPLLVDKAIDEIDLGRCMRREGGKAACLIFPKSSPVPLPGMIASGTSTIILDGMMLIVLRIDMLTPLEYGDSGSWVLVGNAVCGIIIAGTSRPDEPLPKDRPYGQQSVFSAYMIPMKEILESISETLNVEASLPNIVDHRIDFLRRQASKWDPATNTLSRALDMELLLCQQKQRRRSRKFETLKVDNRVRDTTVPASLSLKMSWPTRYVLEDSIGLRYETIHYLLSLGHICPLSAVFRPGLRQWARDYRKSRWHNRRTFVCAAIIKQCLQTEAGENLLGLLILMWKSQRQPKKGTKKNRVDPKRRIAWLAQLLSSLFSATSISTAATPSTQQLQSFVYCIISAFKDKDLKHLYLVLDENSQIEKAVPSSDVWSMAPPPRLNAIQRAWHSTKAWVSGRPHEIDLIDADTASLTFYAEVVLGLDVSCRIASSQGARRMLSTFPRQENKIGSQRPDVVVYFTDGAMFDDMCEIVDRIDVGQELSSADILQHATDVVPAPEPVLISV</sequence>
<evidence type="ECO:0000256" key="1">
    <source>
        <dbReference type="SAM" id="MobiDB-lite"/>
    </source>
</evidence>
<dbReference type="EMBL" id="PVQB02000183">
    <property type="protein sequence ID" value="KAF4341671.1"/>
    <property type="molecule type" value="Genomic_DNA"/>
</dbReference>
<reference evidence="2" key="2">
    <citation type="submission" date="2020-02" db="EMBL/GenBank/DDBJ databases">
        <title>Identification and distribution of gene clusters putatively required for synthesis of sphingolipid metabolism inhibitors in phylogenetically diverse species of the filamentous fungus Fusarium.</title>
        <authorList>
            <person name="Kim H.-S."/>
            <person name="Busman M."/>
            <person name="Brown D.W."/>
            <person name="Divon H."/>
            <person name="Uhlig S."/>
            <person name="Proctor R.H."/>
        </authorList>
    </citation>
    <scope>NUCLEOTIDE SEQUENCE</scope>
    <source>
        <strain evidence="2">NRRL 25174</strain>
    </source>
</reference>
<name>A0A9P5AN74_9HYPO</name>
<feature type="region of interest" description="Disordered" evidence="1">
    <location>
        <begin position="1"/>
        <end position="23"/>
    </location>
</feature>
<accession>A0A9P5AN74</accession>
<comment type="caution">
    <text evidence="2">The sequence shown here is derived from an EMBL/GenBank/DDBJ whole genome shotgun (WGS) entry which is preliminary data.</text>
</comment>
<proteinExistence type="predicted"/>
<evidence type="ECO:0000313" key="3">
    <source>
        <dbReference type="Proteomes" id="UP000730481"/>
    </source>
</evidence>